<protein>
    <submittedName>
        <fullName evidence="2">Uncharacterized protein</fullName>
    </submittedName>
</protein>
<sequence>MKSMINNSLHALQLTREKILKERESTSETQATQGPLRSIPTQGTELSESEDEGDNSSRLKDKSISAGVQYQRGGLGVRTQVDLNQLRQEIKLRESEQFEREREIKNILGSDTSQDEQGSGGEEQENRMNEEIRNKVENIIILDQSDIKCCCSRTCNLL</sequence>
<dbReference type="Proteomes" id="UP001162131">
    <property type="component" value="Unassembled WGS sequence"/>
</dbReference>
<comment type="caution">
    <text evidence="2">The sequence shown here is derived from an EMBL/GenBank/DDBJ whole genome shotgun (WGS) entry which is preliminary data.</text>
</comment>
<evidence type="ECO:0000313" key="3">
    <source>
        <dbReference type="Proteomes" id="UP001162131"/>
    </source>
</evidence>
<evidence type="ECO:0000256" key="1">
    <source>
        <dbReference type="SAM" id="MobiDB-lite"/>
    </source>
</evidence>
<dbReference type="EMBL" id="CAJZBQ010000047">
    <property type="protein sequence ID" value="CAG9329036.1"/>
    <property type="molecule type" value="Genomic_DNA"/>
</dbReference>
<evidence type="ECO:0000313" key="2">
    <source>
        <dbReference type="EMBL" id="CAG9329036.1"/>
    </source>
</evidence>
<feature type="region of interest" description="Disordered" evidence="1">
    <location>
        <begin position="18"/>
        <end position="65"/>
    </location>
</feature>
<feature type="compositionally biased region" description="Polar residues" evidence="1">
    <location>
        <begin position="27"/>
        <end position="46"/>
    </location>
</feature>
<organism evidence="2 3">
    <name type="scientific">Blepharisma stoltei</name>
    <dbReference type="NCBI Taxonomy" id="1481888"/>
    <lineage>
        <taxon>Eukaryota</taxon>
        <taxon>Sar</taxon>
        <taxon>Alveolata</taxon>
        <taxon>Ciliophora</taxon>
        <taxon>Postciliodesmatophora</taxon>
        <taxon>Heterotrichea</taxon>
        <taxon>Heterotrichida</taxon>
        <taxon>Blepharismidae</taxon>
        <taxon>Blepharisma</taxon>
    </lineage>
</organism>
<keyword evidence="3" id="KW-1185">Reference proteome</keyword>
<accession>A0AAU9JWV0</accession>
<dbReference type="AlphaFoldDB" id="A0AAU9JWV0"/>
<reference evidence="2" key="1">
    <citation type="submission" date="2021-09" db="EMBL/GenBank/DDBJ databases">
        <authorList>
            <consortium name="AG Swart"/>
            <person name="Singh M."/>
            <person name="Singh A."/>
            <person name="Seah K."/>
            <person name="Emmerich C."/>
        </authorList>
    </citation>
    <scope>NUCLEOTIDE SEQUENCE</scope>
    <source>
        <strain evidence="2">ATCC30299</strain>
    </source>
</reference>
<feature type="compositionally biased region" description="Basic and acidic residues" evidence="1">
    <location>
        <begin position="95"/>
        <end position="105"/>
    </location>
</feature>
<gene>
    <name evidence="2" type="ORF">BSTOLATCC_MIC47872</name>
</gene>
<name>A0AAU9JWV0_9CILI</name>
<feature type="region of interest" description="Disordered" evidence="1">
    <location>
        <begin position="95"/>
        <end position="128"/>
    </location>
</feature>
<proteinExistence type="predicted"/>